<keyword evidence="3" id="KW-1003">Cell membrane</keyword>
<keyword evidence="6 7" id="KW-0472">Membrane</keyword>
<keyword evidence="5" id="KW-0808">Transferase</keyword>
<feature type="transmembrane region" description="Helical" evidence="7">
    <location>
        <begin position="285"/>
        <end position="305"/>
    </location>
</feature>
<feature type="transmembrane region" description="Helical" evidence="7">
    <location>
        <begin position="369"/>
        <end position="392"/>
    </location>
</feature>
<dbReference type="KEGG" id="abri:DFR85_02205"/>
<name>A0A2U9IC58_9CREN</name>
<dbReference type="Pfam" id="PF00535">
    <property type="entry name" value="Glycos_transf_2"/>
    <property type="match status" value="1"/>
</dbReference>
<reference evidence="9 10" key="1">
    <citation type="submission" date="2018-05" db="EMBL/GenBank/DDBJ databases">
        <title>Complete Genome Sequences of Extremely Thermoacidophilic, Metal-Mobilizing Type-Strain Members of the Archaeal Family Sulfolobaceae: Acidianus brierleyi DSM-1651T, Acidianus sulfidivorans DSM-18786T, Metallosphaera hakonensis DSM-7519T, and Metallosphaera prunae DSM-10039T.</title>
        <authorList>
            <person name="Counts J.A."/>
            <person name="Kelly R.M."/>
        </authorList>
    </citation>
    <scope>NUCLEOTIDE SEQUENCE [LARGE SCALE GENOMIC DNA]</scope>
    <source>
        <strain evidence="9 10">DSM 1651</strain>
    </source>
</reference>
<feature type="transmembrane region" description="Helical" evidence="7">
    <location>
        <begin position="6"/>
        <end position="29"/>
    </location>
</feature>
<dbReference type="SUPFAM" id="SSF53448">
    <property type="entry name" value="Nucleotide-diphospho-sugar transferases"/>
    <property type="match status" value="1"/>
</dbReference>
<evidence type="ECO:0000256" key="6">
    <source>
        <dbReference type="ARBA" id="ARBA00023136"/>
    </source>
</evidence>
<evidence type="ECO:0000256" key="5">
    <source>
        <dbReference type="ARBA" id="ARBA00022679"/>
    </source>
</evidence>
<protein>
    <recommendedName>
        <fullName evidence="8">Glycosyltransferase 2-like domain-containing protein</fullName>
    </recommendedName>
</protein>
<dbReference type="Proteomes" id="UP000248044">
    <property type="component" value="Chromosome"/>
</dbReference>
<evidence type="ECO:0000256" key="4">
    <source>
        <dbReference type="ARBA" id="ARBA00022676"/>
    </source>
</evidence>
<comment type="similarity">
    <text evidence="2">Belongs to the NodC/HAS family.</text>
</comment>
<gene>
    <name evidence="9" type="ORF">DFR85_02205</name>
</gene>
<evidence type="ECO:0000313" key="9">
    <source>
        <dbReference type="EMBL" id="AWR93597.1"/>
    </source>
</evidence>
<keyword evidence="4" id="KW-0328">Glycosyltransferase</keyword>
<dbReference type="PANTHER" id="PTHR22913:SF12">
    <property type="entry name" value="MANNURONAN SYNTHASE"/>
    <property type="match status" value="1"/>
</dbReference>
<evidence type="ECO:0000259" key="8">
    <source>
        <dbReference type="Pfam" id="PF00535"/>
    </source>
</evidence>
<dbReference type="GO" id="GO:0030213">
    <property type="term" value="P:hyaluronan biosynthetic process"/>
    <property type="evidence" value="ECO:0007669"/>
    <property type="project" value="TreeGrafter"/>
</dbReference>
<dbReference type="OrthoDB" id="46222at2157"/>
<proteinExistence type="inferred from homology"/>
<keyword evidence="10" id="KW-1185">Reference proteome</keyword>
<feature type="transmembrane region" description="Helical" evidence="7">
    <location>
        <begin position="325"/>
        <end position="348"/>
    </location>
</feature>
<evidence type="ECO:0000313" key="10">
    <source>
        <dbReference type="Proteomes" id="UP000248044"/>
    </source>
</evidence>
<dbReference type="RefSeq" id="WP_110269481.1">
    <property type="nucleotide sequence ID" value="NZ_CP029289.2"/>
</dbReference>
<keyword evidence="7" id="KW-1133">Transmembrane helix</keyword>
<organism evidence="9 10">
    <name type="scientific">Acidianus brierleyi</name>
    <dbReference type="NCBI Taxonomy" id="41673"/>
    <lineage>
        <taxon>Archaea</taxon>
        <taxon>Thermoproteota</taxon>
        <taxon>Thermoprotei</taxon>
        <taxon>Sulfolobales</taxon>
        <taxon>Sulfolobaceae</taxon>
        <taxon>Acidianus</taxon>
    </lineage>
</organism>
<feature type="transmembrane region" description="Helical" evidence="7">
    <location>
        <begin position="404"/>
        <end position="427"/>
    </location>
</feature>
<comment type="subcellular location">
    <subcellularLocation>
        <location evidence="1">Cell membrane</location>
    </subcellularLocation>
</comment>
<feature type="domain" description="Glycosyltransferase 2-like" evidence="8">
    <location>
        <begin position="47"/>
        <end position="201"/>
    </location>
</feature>
<dbReference type="PANTHER" id="PTHR22913">
    <property type="entry name" value="HYALURONAN SYNTHASE"/>
    <property type="match status" value="1"/>
</dbReference>
<dbReference type="InterPro" id="IPR029044">
    <property type="entry name" value="Nucleotide-diphossugar_trans"/>
</dbReference>
<evidence type="ECO:0000256" key="1">
    <source>
        <dbReference type="ARBA" id="ARBA00004236"/>
    </source>
</evidence>
<keyword evidence="7" id="KW-0812">Transmembrane</keyword>
<dbReference type="AlphaFoldDB" id="A0A2U9IC58"/>
<dbReference type="EMBL" id="CP029289">
    <property type="protein sequence ID" value="AWR93597.1"/>
    <property type="molecule type" value="Genomic_DNA"/>
</dbReference>
<dbReference type="GeneID" id="36830931"/>
<dbReference type="GO" id="GO:0050501">
    <property type="term" value="F:hyaluronan synthase activity"/>
    <property type="evidence" value="ECO:0007669"/>
    <property type="project" value="TreeGrafter"/>
</dbReference>
<accession>A0A2U9IC58</accession>
<dbReference type="GO" id="GO:0005886">
    <property type="term" value="C:plasma membrane"/>
    <property type="evidence" value="ECO:0007669"/>
    <property type="project" value="UniProtKB-SubCell"/>
</dbReference>
<dbReference type="GO" id="GO:0085029">
    <property type="term" value="P:extracellular matrix assembly"/>
    <property type="evidence" value="ECO:0007669"/>
    <property type="project" value="TreeGrafter"/>
</dbReference>
<evidence type="ECO:0000256" key="2">
    <source>
        <dbReference type="ARBA" id="ARBA00006782"/>
    </source>
</evidence>
<evidence type="ECO:0000256" key="7">
    <source>
        <dbReference type="SAM" id="Phobius"/>
    </source>
</evidence>
<sequence>MNEENYIIFLTISLLIGFIYFMINSYFAVSSPKLLPKKSYDLKKVTAIIPVYNEDPDLFEKVMQSVSGIKTIVVGDGCLEPYYSITKKYEGEFIYIKNRSGKRNALAQGLKKVKTEFVLFLDSDTILSEGSLTHMLSLMDEKTGGISPRVLMINNNKYSYYYSEFFERMSEVLQRALSRRGKVAVLYGHCALYRVDLIKKIVLSKNFTNPQVLGKRLTIGDDRQLTNFILNSGYRAIIDYESTAFTMPPEDIKGFVNQVIRWTKSNYFYFISDVIHGTIFKKGTLYIFNSFYTNVLPLLFIVFLLLDFSHDPKSYMYELFEYPKILLYVIFRIMDFLASMPILINILYIHTSHSFHGTPIHLFYNGHKLHVKFLTTTIHILSSLSSLPFAFAMFKLVERDRLKIIILGSVALVVQFFAAFYALLTLWKQDSWRTR</sequence>
<evidence type="ECO:0000256" key="3">
    <source>
        <dbReference type="ARBA" id="ARBA00022475"/>
    </source>
</evidence>
<dbReference type="Gene3D" id="3.90.550.10">
    <property type="entry name" value="Spore Coat Polysaccharide Biosynthesis Protein SpsA, Chain A"/>
    <property type="match status" value="1"/>
</dbReference>
<dbReference type="InterPro" id="IPR001173">
    <property type="entry name" value="Glyco_trans_2-like"/>
</dbReference>